<feature type="compositionally biased region" description="Low complexity" evidence="1">
    <location>
        <begin position="261"/>
        <end position="271"/>
    </location>
</feature>
<reference evidence="3" key="1">
    <citation type="journal article" date="2019" name="Int. J. Syst. Evol. Microbiol.">
        <title>The Global Catalogue of Microorganisms (GCM) 10K type strain sequencing project: providing services to taxonomists for standard genome sequencing and annotation.</title>
        <authorList>
            <consortium name="The Broad Institute Genomics Platform"/>
            <consortium name="The Broad Institute Genome Sequencing Center for Infectious Disease"/>
            <person name="Wu L."/>
            <person name="Ma J."/>
        </authorList>
    </citation>
    <scope>NUCLEOTIDE SEQUENCE [LARGE SCALE GENOMIC DNA]</scope>
    <source>
        <strain evidence="3">CCM 8911</strain>
    </source>
</reference>
<keyword evidence="3" id="KW-1185">Reference proteome</keyword>
<comment type="caution">
    <text evidence="2">The sequence shown here is derived from an EMBL/GenBank/DDBJ whole genome shotgun (WGS) entry which is preliminary data.</text>
</comment>
<dbReference type="Proteomes" id="UP001597249">
    <property type="component" value="Unassembled WGS sequence"/>
</dbReference>
<dbReference type="EMBL" id="JBHTMO010000006">
    <property type="protein sequence ID" value="MFD1392538.1"/>
    <property type="molecule type" value="Genomic_DNA"/>
</dbReference>
<protein>
    <submittedName>
        <fullName evidence="2">Uncharacterized protein</fullName>
    </submittedName>
</protein>
<accession>A0ABW4B724</accession>
<evidence type="ECO:0000313" key="2">
    <source>
        <dbReference type="EMBL" id="MFD1392538.1"/>
    </source>
</evidence>
<dbReference type="RefSeq" id="WP_125584266.1">
    <property type="nucleotide sequence ID" value="NZ_JBHTMO010000006.1"/>
</dbReference>
<organism evidence="2 3">
    <name type="scientific">Lacticaseibacillus jixianensis</name>
    <dbReference type="NCBI Taxonomy" id="2486012"/>
    <lineage>
        <taxon>Bacteria</taxon>
        <taxon>Bacillati</taxon>
        <taxon>Bacillota</taxon>
        <taxon>Bacilli</taxon>
        <taxon>Lactobacillales</taxon>
        <taxon>Lactobacillaceae</taxon>
        <taxon>Lacticaseibacillus</taxon>
    </lineage>
</organism>
<sequence>MKRSIATILMVGVGLLTAIGIVFHNQYRQAEAAERSLAAAAKAASTLHQAHFIAHPKSNLARAYLNHASYVYQQAKKHEKSYSKSQQAKLRQAAARLKDAKLYVAIQTEATTVLGPQRVITDPHYDNTTLDRAFRTLEAADQTYAKAVKPHITLVALQVAALTKLAAAQQSQPTLRTIQAAETAIQQVPVEAFKATYAPIADGLQQRTTANPDAAAPSAARAADASDQRPNPTGQSAGTQAAAPSENYTAPARSPQPAPAKKPAAPAQSPASGLPLSQADRDLIGIGGLFDTMHEAEAAMKAAQNATGNTRQASAYSIQFGNGSVQYTWSWVTNEQAAPTTNAQPSH</sequence>
<feature type="compositionally biased region" description="Low complexity" evidence="1">
    <location>
        <begin position="210"/>
        <end position="225"/>
    </location>
</feature>
<name>A0ABW4B724_9LACO</name>
<evidence type="ECO:0000256" key="1">
    <source>
        <dbReference type="SAM" id="MobiDB-lite"/>
    </source>
</evidence>
<feature type="region of interest" description="Disordered" evidence="1">
    <location>
        <begin position="209"/>
        <end position="278"/>
    </location>
</feature>
<feature type="compositionally biased region" description="Polar residues" evidence="1">
    <location>
        <begin position="228"/>
        <end position="239"/>
    </location>
</feature>
<gene>
    <name evidence="2" type="ORF">ACFQ3L_02905</name>
</gene>
<proteinExistence type="predicted"/>
<evidence type="ECO:0000313" key="3">
    <source>
        <dbReference type="Proteomes" id="UP001597249"/>
    </source>
</evidence>